<dbReference type="GO" id="GO:0090575">
    <property type="term" value="C:RNA polymerase II transcription regulator complex"/>
    <property type="evidence" value="ECO:0007669"/>
    <property type="project" value="TreeGrafter"/>
</dbReference>
<feature type="coiled-coil region" evidence="3">
    <location>
        <begin position="98"/>
        <end position="150"/>
    </location>
</feature>
<evidence type="ECO:0000256" key="1">
    <source>
        <dbReference type="ARBA" id="ARBA00004123"/>
    </source>
</evidence>
<evidence type="ECO:0000313" key="6">
    <source>
        <dbReference type="EMBL" id="KAF1847695.1"/>
    </source>
</evidence>
<evidence type="ECO:0000256" key="4">
    <source>
        <dbReference type="SAM" id="MobiDB-lite"/>
    </source>
</evidence>
<dbReference type="AlphaFoldDB" id="A0A9P4GLB2"/>
<feature type="region of interest" description="Disordered" evidence="4">
    <location>
        <begin position="513"/>
        <end position="550"/>
    </location>
</feature>
<name>A0A9P4GLB2_9PLEO</name>
<keyword evidence="2" id="KW-0539">Nucleus</keyword>
<evidence type="ECO:0000313" key="7">
    <source>
        <dbReference type="Proteomes" id="UP000800039"/>
    </source>
</evidence>
<dbReference type="EMBL" id="ML976615">
    <property type="protein sequence ID" value="KAF1847695.1"/>
    <property type="molecule type" value="Genomic_DNA"/>
</dbReference>
<dbReference type="Proteomes" id="UP000800039">
    <property type="component" value="Unassembled WGS sequence"/>
</dbReference>
<evidence type="ECO:0000256" key="3">
    <source>
        <dbReference type="SAM" id="Coils"/>
    </source>
</evidence>
<feature type="region of interest" description="Disordered" evidence="4">
    <location>
        <begin position="334"/>
        <end position="368"/>
    </location>
</feature>
<dbReference type="InterPro" id="IPR050936">
    <property type="entry name" value="AP-1-like"/>
</dbReference>
<feature type="compositionally biased region" description="Low complexity" evidence="4">
    <location>
        <begin position="346"/>
        <end position="361"/>
    </location>
</feature>
<accession>A0A9P4GLB2</accession>
<dbReference type="GO" id="GO:0001228">
    <property type="term" value="F:DNA-binding transcription activator activity, RNA polymerase II-specific"/>
    <property type="evidence" value="ECO:0007669"/>
    <property type="project" value="TreeGrafter"/>
</dbReference>
<dbReference type="InterPro" id="IPR018287">
    <property type="entry name" value="Hap4_TF_heteromerisation"/>
</dbReference>
<feature type="domain" description="BZIP" evidence="5">
    <location>
        <begin position="85"/>
        <end position="100"/>
    </location>
</feature>
<feature type="region of interest" description="Disordered" evidence="4">
    <location>
        <begin position="384"/>
        <end position="415"/>
    </location>
</feature>
<gene>
    <name evidence="6" type="ORF">K460DRAFT_363741</name>
</gene>
<feature type="region of interest" description="Disordered" evidence="4">
    <location>
        <begin position="1"/>
        <end position="94"/>
    </location>
</feature>
<keyword evidence="3" id="KW-0175">Coiled coil</keyword>
<dbReference type="OrthoDB" id="5374328at2759"/>
<dbReference type="SMART" id="SM00338">
    <property type="entry name" value="BRLZ"/>
    <property type="match status" value="1"/>
</dbReference>
<comment type="caution">
    <text evidence="6">The sequence shown here is derived from an EMBL/GenBank/DDBJ whole genome shotgun (WGS) entry which is preliminary data.</text>
</comment>
<dbReference type="CDD" id="cd14688">
    <property type="entry name" value="bZIP_YAP"/>
    <property type="match status" value="1"/>
</dbReference>
<comment type="subcellular location">
    <subcellularLocation>
        <location evidence="1">Nucleus</location>
    </subcellularLocation>
</comment>
<dbReference type="PANTHER" id="PTHR40621:SF7">
    <property type="entry name" value="BZIP DOMAIN-CONTAINING PROTEIN"/>
    <property type="match status" value="1"/>
</dbReference>
<dbReference type="GeneID" id="63850127"/>
<evidence type="ECO:0000256" key="2">
    <source>
        <dbReference type="ARBA" id="ARBA00023242"/>
    </source>
</evidence>
<keyword evidence="7" id="KW-1185">Reference proteome</keyword>
<dbReference type="PROSITE" id="PS00036">
    <property type="entry name" value="BZIP_BASIC"/>
    <property type="match status" value="1"/>
</dbReference>
<dbReference type="SUPFAM" id="SSF57959">
    <property type="entry name" value="Leucine zipper domain"/>
    <property type="match status" value="1"/>
</dbReference>
<dbReference type="InterPro" id="IPR004827">
    <property type="entry name" value="bZIP"/>
</dbReference>
<dbReference type="Pfam" id="PF10297">
    <property type="entry name" value="Hap4_Hap_bind"/>
    <property type="match status" value="1"/>
</dbReference>
<evidence type="ECO:0000259" key="5">
    <source>
        <dbReference type="PROSITE" id="PS00036"/>
    </source>
</evidence>
<feature type="compositionally biased region" description="Low complexity" evidence="4">
    <location>
        <begin position="27"/>
        <end position="54"/>
    </location>
</feature>
<dbReference type="GO" id="GO:0000976">
    <property type="term" value="F:transcription cis-regulatory region binding"/>
    <property type="evidence" value="ECO:0007669"/>
    <property type="project" value="InterPro"/>
</dbReference>
<feature type="compositionally biased region" description="Basic and acidic residues" evidence="4">
    <location>
        <begin position="77"/>
        <end position="94"/>
    </location>
</feature>
<dbReference type="RefSeq" id="XP_040790258.1">
    <property type="nucleotide sequence ID" value="XM_040932876.1"/>
</dbReference>
<dbReference type="PANTHER" id="PTHR40621">
    <property type="entry name" value="TRANSCRIPTION FACTOR KAPC-RELATED"/>
    <property type="match status" value="1"/>
</dbReference>
<protein>
    <recommendedName>
        <fullName evidence="5">BZIP domain-containing protein</fullName>
    </recommendedName>
</protein>
<organism evidence="6 7">
    <name type="scientific">Cucurbitaria berberidis CBS 394.84</name>
    <dbReference type="NCBI Taxonomy" id="1168544"/>
    <lineage>
        <taxon>Eukaryota</taxon>
        <taxon>Fungi</taxon>
        <taxon>Dikarya</taxon>
        <taxon>Ascomycota</taxon>
        <taxon>Pezizomycotina</taxon>
        <taxon>Dothideomycetes</taxon>
        <taxon>Pleosporomycetidae</taxon>
        <taxon>Pleosporales</taxon>
        <taxon>Pleosporineae</taxon>
        <taxon>Cucurbitariaceae</taxon>
        <taxon>Cucurbitaria</taxon>
    </lineage>
</organism>
<proteinExistence type="predicted"/>
<reference evidence="6" key="1">
    <citation type="submission" date="2020-01" db="EMBL/GenBank/DDBJ databases">
        <authorList>
            <consortium name="DOE Joint Genome Institute"/>
            <person name="Haridas S."/>
            <person name="Albert R."/>
            <person name="Binder M."/>
            <person name="Bloem J."/>
            <person name="Labutti K."/>
            <person name="Salamov A."/>
            <person name="Andreopoulos B."/>
            <person name="Baker S.E."/>
            <person name="Barry K."/>
            <person name="Bills G."/>
            <person name="Bluhm B.H."/>
            <person name="Cannon C."/>
            <person name="Castanera R."/>
            <person name="Culley D.E."/>
            <person name="Daum C."/>
            <person name="Ezra D."/>
            <person name="Gonzalez J.B."/>
            <person name="Henrissat B."/>
            <person name="Kuo A."/>
            <person name="Liang C."/>
            <person name="Lipzen A."/>
            <person name="Lutzoni F."/>
            <person name="Magnuson J."/>
            <person name="Mondo S."/>
            <person name="Nolan M."/>
            <person name="Ohm R."/>
            <person name="Pangilinan J."/>
            <person name="Park H.-J."/>
            <person name="Ramirez L."/>
            <person name="Alfaro M."/>
            <person name="Sun H."/>
            <person name="Tritt A."/>
            <person name="Yoshinaga Y."/>
            <person name="Zwiers L.-H."/>
            <person name="Turgeon B.G."/>
            <person name="Goodwin S.B."/>
            <person name="Spatafora J.W."/>
            <person name="Crous P.W."/>
            <person name="Grigoriev I.V."/>
        </authorList>
    </citation>
    <scope>NUCLEOTIDE SEQUENCE</scope>
    <source>
        <strain evidence="6">CBS 394.84</strain>
    </source>
</reference>
<dbReference type="Gene3D" id="1.20.5.170">
    <property type="match status" value="1"/>
</dbReference>
<dbReference type="InterPro" id="IPR046347">
    <property type="entry name" value="bZIP_sf"/>
</dbReference>
<sequence>MDRLSEPTDSLTCSPVLVPQQPKADTIPPLRSRISPRSSISTVSSPAPNGSGPSRPGGGPTGRNYEIPPRPKPGRKPATDEPASKRKAQNRESQRAFRARKAAKVNELTIQVDLAEQEHRRKINDKLVEIDALHNDVQMLRDANNALKTERDYWKEQFQLLKDGNTSATIQQDMQNSYHNQPMPVLFQMAPLTGHSHNSPNRRSIDSAQAYGTPNTTGAMGGCDRCEPDSCACITEIANDMHFQQHANLTPMEAVPLPRRSNGATPMTGIEQTGQANSDDEFKDREIDFTAKFQAQRPAASLMPSNEMAKIHDCGWCDNNPEYCLCRDSTVRPNGEDDMPPLSQVTSGSSMDGLKSSSTMSGPGSCADCQANPRQRAWCQRVAQLRGEATPPSSRPSSRRNSNKSNTPDVLEPKVDSRIDNITACSSPVVGERSIGCSEAFKLLDGRVPMDVDHMDWRNLKPVPASVPHDGRRDTFTMEPGMYSVMELDASSILTTLQHSRRPLEPRLSDGRLAPLIREAEDRRRATLSPMTVAEDHGGMPPVSSFNMGR</sequence>